<dbReference type="Pfam" id="PF06202">
    <property type="entry name" value="GDE_C"/>
    <property type="match status" value="1"/>
</dbReference>
<proteinExistence type="predicted"/>
<name>A0AAX3N2C4_9BACL</name>
<feature type="domain" description="SOGP N-terminal" evidence="4">
    <location>
        <begin position="19"/>
        <end position="242"/>
    </location>
</feature>
<dbReference type="InterPro" id="IPR048771">
    <property type="entry name" value="SOGP_2nd"/>
</dbReference>
<dbReference type="Pfam" id="PF21958">
    <property type="entry name" value="SOGP_N"/>
    <property type="match status" value="1"/>
</dbReference>
<dbReference type="InterPro" id="IPR048773">
    <property type="entry name" value="SOGP_C"/>
</dbReference>
<feature type="domain" description="Glycoside phosphorylase super sandwich" evidence="2">
    <location>
        <begin position="315"/>
        <end position="560"/>
    </location>
</feature>
<feature type="domain" description="Glycogen debranching enzyme C-terminal" evidence="1">
    <location>
        <begin position="623"/>
        <end position="947"/>
    </location>
</feature>
<dbReference type="InterPro" id="IPR053831">
    <property type="entry name" value="SOGP_N"/>
</dbReference>
<evidence type="ECO:0000313" key="5">
    <source>
        <dbReference type="EMBL" id="WDH83876.1"/>
    </source>
</evidence>
<dbReference type="GO" id="GO:0005975">
    <property type="term" value="P:carbohydrate metabolic process"/>
    <property type="evidence" value="ECO:0007669"/>
    <property type="project" value="InterPro"/>
</dbReference>
<dbReference type="PANTHER" id="PTHR37469">
    <property type="entry name" value="CELLOBIONIC ACID PHOSPHORYLASE-RELATED"/>
    <property type="match status" value="1"/>
</dbReference>
<organism evidence="5 6">
    <name type="scientific">Paenibacillus urinalis</name>
    <dbReference type="NCBI Taxonomy" id="521520"/>
    <lineage>
        <taxon>Bacteria</taxon>
        <taxon>Bacillati</taxon>
        <taxon>Bacillota</taxon>
        <taxon>Bacilli</taxon>
        <taxon>Bacillales</taxon>
        <taxon>Paenibacillaceae</taxon>
        <taxon>Paenibacillus</taxon>
    </lineage>
</organism>
<dbReference type="Pfam" id="PF21270">
    <property type="entry name" value="SOGP_4th"/>
    <property type="match status" value="1"/>
</dbReference>
<dbReference type="InterPro" id="IPR037018">
    <property type="entry name" value="GH65_N"/>
</dbReference>
<dbReference type="InterPro" id="IPR052047">
    <property type="entry name" value="GH94_Enzymes"/>
</dbReference>
<reference evidence="5" key="1">
    <citation type="submission" date="2023-02" db="EMBL/GenBank/DDBJ databases">
        <title>Pathogen: clinical or host-associated sample.</title>
        <authorList>
            <person name="Hergert J."/>
            <person name="Casey R."/>
            <person name="Wagner J."/>
            <person name="Young E.L."/>
            <person name="Oakeson K.F."/>
        </authorList>
    </citation>
    <scope>NUCLEOTIDE SEQUENCE</scope>
    <source>
        <strain evidence="5">2022CK-00830</strain>
    </source>
</reference>
<dbReference type="Proteomes" id="UP001220962">
    <property type="component" value="Chromosome"/>
</dbReference>
<dbReference type="InterPro" id="IPR032790">
    <property type="entry name" value="GDE_C"/>
</dbReference>
<dbReference type="AlphaFoldDB" id="A0AAX3N2C4"/>
<dbReference type="Gene3D" id="2.70.98.40">
    <property type="entry name" value="Glycoside hydrolase, family 65, N-terminal domain"/>
    <property type="match status" value="1"/>
</dbReference>
<dbReference type="InterPro" id="IPR012341">
    <property type="entry name" value="6hp_glycosidase-like_sf"/>
</dbReference>
<dbReference type="GO" id="GO:0003824">
    <property type="term" value="F:catalytic activity"/>
    <property type="evidence" value="ECO:0007669"/>
    <property type="project" value="UniProtKB-ARBA"/>
</dbReference>
<evidence type="ECO:0000259" key="4">
    <source>
        <dbReference type="Pfam" id="PF21958"/>
    </source>
</evidence>
<evidence type="ECO:0000313" key="6">
    <source>
        <dbReference type="Proteomes" id="UP001220962"/>
    </source>
</evidence>
<dbReference type="InterPro" id="IPR008928">
    <property type="entry name" value="6-hairpin_glycosidase_sf"/>
</dbReference>
<protein>
    <submittedName>
        <fullName evidence="5">Cellobiose phosphorylase</fullName>
    </submittedName>
</protein>
<dbReference type="SUPFAM" id="SSF48208">
    <property type="entry name" value="Six-hairpin glycosidases"/>
    <property type="match status" value="1"/>
</dbReference>
<feature type="domain" description="Glycoside phosphorylase C-terminal" evidence="3">
    <location>
        <begin position="1032"/>
        <end position="1113"/>
    </location>
</feature>
<evidence type="ECO:0000259" key="1">
    <source>
        <dbReference type="Pfam" id="PF06202"/>
    </source>
</evidence>
<dbReference type="Pfam" id="PF21250">
    <property type="entry name" value="SOGP_2nd"/>
    <property type="match status" value="1"/>
</dbReference>
<dbReference type="Gene3D" id="1.50.10.10">
    <property type="match status" value="1"/>
</dbReference>
<sequence>MTTMTNARRRVQAGDLSFTFWDSGDLFQAVSGKVMINQLMLSPLDGSLNNIYLRIHSENGIEAYPLLGIYSDSHVYQKGNCLEWTGTVRSIAYTVTFAPTDQGVWFWEVTLQGKEQKVDVIYGQDVGIADTGAVRSNEAYLSQYIDHTVFEDAEKGYVVCSRQNQPQGGTFPYLQQGSLTGAAGYSTDGFQFYGLTYKETNIPEALQNKTLANEVYQYEFAYTALQSEQTVLAGEASFVFYGLFRPHHEQAVTELEYKEVVDDAWNTFKSHKRQIEKASAAKLTDTNYKPQVSKTLAGRSLTNEEIDQLFPAAGRHEVEYKDGELLSFFTDTYEHVVLKSKEMRVERPHGHILMSGNNVKLGAEVLTTTSYMYGIFNSHVVVGNTNFNKLMSNSRSALNIPKTSGQRIYIELDGEYRLLTMASLFEIGFNYVRWYYKLKDDMLVITNFTSVDRPEVQLQVRSESGNSYRYLVSNQMTMNVNEYEVPVHYSEKEGKLIFKADSSAVSHEVYPELSYTLWMDGAELQVHDETCLAEGIVPGDASLTVLQTSASHSWTLTMQGLLDGKSLPSITPDFTEEKEKYREFFRSVMNGFHLKFPDQQRSEALFKVNSLAWWYTHNMLVHYSVPHGLEQYGGAAWGTRDVCQGPVEYFMATQKYEQVRDILKMVYAHQYEDDGNWPQWFMFDQYNQIQQEESHGDIIVWPLKVLSDYLNATQDYDILDERVPYTSKQGFNFTEDTSTILEHIQKEIEYIQSHFLHDTYLSSYGDGDWDDTLQPANAQLKQYMVSSWTVALTYQTLRQLSQAMESVQSTLAQELLNLSEGIKRDFQKHMLNTNVIPGFIYMENPEDIKPMLHPSDEETGIQYRLLPMTRSMIAELLSPEQAKSHYELIKTRLFCPDGVRLMNRPAVYAGGVSTHFKRAEQASNFGREVGLQYVHAHIRYVEAMAKLGYKDEVWSGLGLINPIGITKVVPNAELRQSNAYFSSSDGKFSNRYEAQERFDELRAGKVKVKGGWRIYSSGPGIYMNQLISNALGIRQDEQDLIIDPVLPSDLDGMEFDFEIAGKRVTFVYHLDESPNARIVINGRESEVIREDHPYRDGGFRIKRHVLHKELDQQLNVIDVYM</sequence>
<dbReference type="RefSeq" id="WP_274359705.1">
    <property type="nucleotide sequence ID" value="NZ_CP118101.1"/>
</dbReference>
<accession>A0AAX3N2C4</accession>
<dbReference type="EMBL" id="CP118101">
    <property type="protein sequence ID" value="WDH83876.1"/>
    <property type="molecule type" value="Genomic_DNA"/>
</dbReference>
<evidence type="ECO:0000259" key="3">
    <source>
        <dbReference type="Pfam" id="PF21270"/>
    </source>
</evidence>
<gene>
    <name evidence="5" type="ORF">PUW23_06560</name>
</gene>
<dbReference type="PANTHER" id="PTHR37469:SF2">
    <property type="entry name" value="CELLOBIONIC ACID PHOSPHORYLASE"/>
    <property type="match status" value="1"/>
</dbReference>
<evidence type="ECO:0000259" key="2">
    <source>
        <dbReference type="Pfam" id="PF21250"/>
    </source>
</evidence>